<dbReference type="Pfam" id="PF00581">
    <property type="entry name" value="Rhodanese"/>
    <property type="match status" value="1"/>
</dbReference>
<gene>
    <name evidence="2" type="ORF">MAR_026384</name>
</gene>
<evidence type="ECO:0000259" key="1">
    <source>
        <dbReference type="PROSITE" id="PS50206"/>
    </source>
</evidence>
<dbReference type="Gene3D" id="3.40.250.10">
    <property type="entry name" value="Rhodanese-like domain"/>
    <property type="match status" value="1"/>
</dbReference>
<proteinExistence type="predicted"/>
<evidence type="ECO:0000313" key="3">
    <source>
        <dbReference type="Proteomes" id="UP001164746"/>
    </source>
</evidence>
<protein>
    <submittedName>
        <fullName evidence="2">TBCK-like protein</fullName>
    </submittedName>
</protein>
<evidence type="ECO:0000313" key="2">
    <source>
        <dbReference type="EMBL" id="WAR12204.1"/>
    </source>
</evidence>
<dbReference type="SMART" id="SM00450">
    <property type="entry name" value="RHOD"/>
    <property type="match status" value="1"/>
</dbReference>
<sequence>MEPLTLDELKSEKCPRISAEDLLELGEYMGNSSTRSPTRKPGNTKPMLLVIDVRSQDEYKRGTVPGSVNIPFQTAFSPEGDLVACPAVTVLKQSKAQVKVVVGSRGKNASNFANELVRLGYTRVCTLHKGIDVLRQTAILTVPPADI</sequence>
<accession>A0ABY7ETE1</accession>
<dbReference type="PROSITE" id="PS50206">
    <property type="entry name" value="RHODANESE_3"/>
    <property type="match status" value="1"/>
</dbReference>
<dbReference type="InterPro" id="IPR001763">
    <property type="entry name" value="Rhodanese-like_dom"/>
</dbReference>
<name>A0ABY7ETE1_MYAAR</name>
<feature type="domain" description="Rhodanese" evidence="1">
    <location>
        <begin position="44"/>
        <end position="143"/>
    </location>
</feature>
<keyword evidence="3" id="KW-1185">Reference proteome</keyword>
<organism evidence="2 3">
    <name type="scientific">Mya arenaria</name>
    <name type="common">Soft-shell clam</name>
    <dbReference type="NCBI Taxonomy" id="6604"/>
    <lineage>
        <taxon>Eukaryota</taxon>
        <taxon>Metazoa</taxon>
        <taxon>Spiralia</taxon>
        <taxon>Lophotrochozoa</taxon>
        <taxon>Mollusca</taxon>
        <taxon>Bivalvia</taxon>
        <taxon>Autobranchia</taxon>
        <taxon>Heteroconchia</taxon>
        <taxon>Euheterodonta</taxon>
        <taxon>Imparidentia</taxon>
        <taxon>Neoheterodontei</taxon>
        <taxon>Myida</taxon>
        <taxon>Myoidea</taxon>
        <taxon>Myidae</taxon>
        <taxon>Mya</taxon>
    </lineage>
</organism>
<dbReference type="SUPFAM" id="SSF52821">
    <property type="entry name" value="Rhodanese/Cell cycle control phosphatase"/>
    <property type="match status" value="1"/>
</dbReference>
<dbReference type="InterPro" id="IPR036873">
    <property type="entry name" value="Rhodanese-like_dom_sf"/>
</dbReference>
<reference evidence="2" key="1">
    <citation type="submission" date="2022-11" db="EMBL/GenBank/DDBJ databases">
        <title>Centuries of genome instability and evolution in soft-shell clam transmissible cancer (bioRxiv).</title>
        <authorList>
            <person name="Hart S.F.M."/>
            <person name="Yonemitsu M.A."/>
            <person name="Giersch R.M."/>
            <person name="Beal B.F."/>
            <person name="Arriagada G."/>
            <person name="Davis B.W."/>
            <person name="Ostrander E.A."/>
            <person name="Goff S.P."/>
            <person name="Metzger M.J."/>
        </authorList>
    </citation>
    <scope>NUCLEOTIDE SEQUENCE</scope>
    <source>
        <strain evidence="2">MELC-2E11</strain>
        <tissue evidence="2">Siphon/mantle</tissue>
    </source>
</reference>
<dbReference type="Proteomes" id="UP001164746">
    <property type="component" value="Chromosome 8"/>
</dbReference>
<dbReference type="EMBL" id="CP111019">
    <property type="protein sequence ID" value="WAR12204.1"/>
    <property type="molecule type" value="Genomic_DNA"/>
</dbReference>